<dbReference type="PaxDb" id="4097-A0A1S3XJC2"/>
<reference evidence="2" key="2">
    <citation type="submission" date="2025-08" db="UniProtKB">
        <authorList>
            <consortium name="RefSeq"/>
        </authorList>
    </citation>
    <scope>IDENTIFICATION</scope>
</reference>
<dbReference type="OMA" id="HGAWNIR"/>
<evidence type="ECO:0000313" key="1">
    <source>
        <dbReference type="Proteomes" id="UP000790787"/>
    </source>
</evidence>
<dbReference type="OrthoDB" id="1937691at2759"/>
<keyword evidence="1" id="KW-1185">Reference proteome</keyword>
<gene>
    <name evidence="2" type="primary">LOC107765891</name>
</gene>
<dbReference type="InterPro" id="IPR024752">
    <property type="entry name" value="Myb/SANT-like_dom"/>
</dbReference>
<organism evidence="1 2">
    <name type="scientific">Nicotiana tabacum</name>
    <name type="common">Common tobacco</name>
    <dbReference type="NCBI Taxonomy" id="4097"/>
    <lineage>
        <taxon>Eukaryota</taxon>
        <taxon>Viridiplantae</taxon>
        <taxon>Streptophyta</taxon>
        <taxon>Embryophyta</taxon>
        <taxon>Tracheophyta</taxon>
        <taxon>Spermatophyta</taxon>
        <taxon>Magnoliopsida</taxon>
        <taxon>eudicotyledons</taxon>
        <taxon>Gunneridae</taxon>
        <taxon>Pentapetalae</taxon>
        <taxon>asterids</taxon>
        <taxon>lamiids</taxon>
        <taxon>Solanales</taxon>
        <taxon>Solanaceae</taxon>
        <taxon>Nicotianoideae</taxon>
        <taxon>Nicotianeae</taxon>
        <taxon>Nicotiana</taxon>
    </lineage>
</organism>
<protein>
    <submittedName>
        <fullName evidence="2">Uncharacterized protein At2g29880-like</fullName>
    </submittedName>
</protein>
<name>A0A1S3XJC2_TOBAC</name>
<reference evidence="1" key="1">
    <citation type="journal article" date="2014" name="Nat. Commun.">
        <title>The tobacco genome sequence and its comparison with those of tomato and potato.</title>
        <authorList>
            <person name="Sierro N."/>
            <person name="Battey J.N."/>
            <person name="Ouadi S."/>
            <person name="Bakaher N."/>
            <person name="Bovet L."/>
            <person name="Willig A."/>
            <person name="Goepfert S."/>
            <person name="Peitsch M.C."/>
            <person name="Ivanov N.V."/>
        </authorList>
    </citation>
    <scope>NUCLEOTIDE SEQUENCE [LARGE SCALE GENOMIC DNA]</scope>
</reference>
<dbReference type="RefSeq" id="XP_016440075.1">
    <property type="nucleotide sequence ID" value="XM_016584589.1"/>
</dbReference>
<evidence type="ECO:0000313" key="2">
    <source>
        <dbReference type="RefSeq" id="XP_016440075.1"/>
    </source>
</evidence>
<dbReference type="GeneID" id="107765891"/>
<sequence length="328" mass="37231">MQQGGLTTEGWDGVEREMNKLYGDKLDKTKMKNRMRTLKKTYATMKRTAQHSGFGWNEETRKFDAEDDVWEQYLAAHPKDAKYKTKKLLDYNTLALIFGDTVSDGRNGYEVNDTEDFQNKFSAEEITEEKITTPASEDAQSIDHVYLDQNISFTSTETTQSTGQDKRIGKGRLAEEQTLASHSKRIRNSIEISLAKSVDRWTTIVEEQIRLQHEPKNTSVKKLMPLIMELELHGAWNIRVIDLLTNERNAEFFAAMAPSLRKKWIQALRILPMRVESSRQISESTRGRATREAPKDSPAALVQDKVSVMDTPAAPARAPAVPVVIPSL</sequence>
<dbReference type="PANTHER" id="PTHR46929">
    <property type="entry name" value="EXPRESSED PROTEIN"/>
    <property type="match status" value="1"/>
</dbReference>
<dbReference type="AlphaFoldDB" id="A0A1S3XJC2"/>
<proteinExistence type="predicted"/>
<dbReference type="Proteomes" id="UP000790787">
    <property type="component" value="Chromosome 3"/>
</dbReference>
<accession>A0A1S3XJC2</accession>
<dbReference type="Pfam" id="PF12776">
    <property type="entry name" value="Myb_DNA-bind_3"/>
    <property type="match status" value="1"/>
</dbReference>
<dbReference type="KEGG" id="nta:107765891"/>
<dbReference type="PANTHER" id="PTHR46929:SF31">
    <property type="entry name" value="MYB_SANT-LIKE DOMAIN-CONTAINING PROTEIN"/>
    <property type="match status" value="1"/>
</dbReference>